<feature type="compositionally biased region" description="Basic and acidic residues" evidence="4">
    <location>
        <begin position="47"/>
        <end position="60"/>
    </location>
</feature>
<evidence type="ECO:0000256" key="1">
    <source>
        <dbReference type="ARBA" id="ARBA00004442"/>
    </source>
</evidence>
<evidence type="ECO:0000259" key="6">
    <source>
        <dbReference type="Pfam" id="PF14905"/>
    </source>
</evidence>
<evidence type="ECO:0000256" key="4">
    <source>
        <dbReference type="SAM" id="MobiDB-lite"/>
    </source>
</evidence>
<gene>
    <name evidence="7" type="ORF">JIN87_08770</name>
</gene>
<dbReference type="AlphaFoldDB" id="A0A934RV40"/>
<organism evidence="7 8">
    <name type="scientific">Pelagicoccus mobilis</name>
    <dbReference type="NCBI Taxonomy" id="415221"/>
    <lineage>
        <taxon>Bacteria</taxon>
        <taxon>Pseudomonadati</taxon>
        <taxon>Verrucomicrobiota</taxon>
        <taxon>Opitutia</taxon>
        <taxon>Puniceicoccales</taxon>
        <taxon>Pelagicoccaceae</taxon>
        <taxon>Pelagicoccus</taxon>
    </lineage>
</organism>
<keyword evidence="2" id="KW-0472">Membrane</keyword>
<dbReference type="InterPro" id="IPR041700">
    <property type="entry name" value="OMP_b-brl_3"/>
</dbReference>
<dbReference type="InterPro" id="IPR036942">
    <property type="entry name" value="Beta-barrel_TonB_sf"/>
</dbReference>
<sequence length="808" mass="91549">MKLFHRTTHAAAGAVLCCCLTTSPVFSQSNANKPRPDSQTSATQASSKDETNSSPRERGRILIKRNPIASEYQVFGDIGSAAGADADGEGVDFRAYFPRSNPIDKPIDSLQIGYNLNFNDQSSIGKSGYSANWSKAFDTDGRFAAAFQIRNMSSDRLIEHYESVWQKRAHDGNYYIDRPRISYDDILTENTLATAQIGYKLNERNSFYFKSSNQKYTDSSYRNRIELQFASAELNDGSEVISEDNSATEATFANARSRRYFGDTENDRSRHHNTFGGTYTGDAWTVDYAVYTQKWDLDRLWHNWNFRESGLDVAYEVEDPYTPKFTQLGETDLLDQSKAGFSSLRIHNSYTRDRDIAFRVDAERPVTLGDKVLWIQTGLLHREKEREAWQDLEVYDPSPDAPLALSDIAFEGPEITILDGFYTQPTGLDPQKGRDILTSNPEHFVFNEFRTTVENAPQSYDANEEVSSAYLLGTQELGKWTVEAGARFEQTKTATRGRVVIPEAVNDPEEGELLYTIETPYDGSLLIVKDLYSQNTYDNIIPSTEVSYEADEKNTFKAAWFQLLMRPQYFNIVDYRRISVPTRSVSEGNPELLPTEIDKLRLSWTHKHDTLGTLSLEGYFIDIENFFYGSVSDEEILEDGTPATYRVSRVENGESARIKGIEVQWKKTASEFLFFDRSSTTVAYTLSDSEAYVQSRPEDDLPTPERSDHLLKLSLAGTIGKLSNTVDFTYQSKALDDLGSSIDQDEYRKAVVGLSFRSAYSLNQKTSLSLNFANLTDHPERSYEGSPLRVSRNQYSSWFATFSLNRSL</sequence>
<comment type="subcellular location">
    <subcellularLocation>
        <location evidence="1">Cell outer membrane</location>
    </subcellularLocation>
</comment>
<comment type="caution">
    <text evidence="7">The sequence shown here is derived from an EMBL/GenBank/DDBJ whole genome shotgun (WGS) entry which is preliminary data.</text>
</comment>
<dbReference type="Proteomes" id="UP000617628">
    <property type="component" value="Unassembled WGS sequence"/>
</dbReference>
<dbReference type="Pfam" id="PF14905">
    <property type="entry name" value="OMP_b-brl_3"/>
    <property type="match status" value="1"/>
</dbReference>
<evidence type="ECO:0000256" key="5">
    <source>
        <dbReference type="SAM" id="SignalP"/>
    </source>
</evidence>
<feature type="domain" description="Outer membrane protein beta-barrel" evidence="6">
    <location>
        <begin position="454"/>
        <end position="777"/>
    </location>
</feature>
<accession>A0A934RV40</accession>
<evidence type="ECO:0000313" key="8">
    <source>
        <dbReference type="Proteomes" id="UP000617628"/>
    </source>
</evidence>
<dbReference type="PANTHER" id="PTHR40980">
    <property type="entry name" value="PLUG DOMAIN-CONTAINING PROTEIN"/>
    <property type="match status" value="1"/>
</dbReference>
<feature type="signal peptide" evidence="5">
    <location>
        <begin position="1"/>
        <end position="27"/>
    </location>
</feature>
<dbReference type="GO" id="GO:0009279">
    <property type="term" value="C:cell outer membrane"/>
    <property type="evidence" value="ECO:0007669"/>
    <property type="project" value="UniProtKB-SubCell"/>
</dbReference>
<dbReference type="EMBL" id="JAENIL010000013">
    <property type="protein sequence ID" value="MBK1876958.1"/>
    <property type="molecule type" value="Genomic_DNA"/>
</dbReference>
<keyword evidence="5" id="KW-0732">Signal</keyword>
<feature type="compositionally biased region" description="Polar residues" evidence="4">
    <location>
        <begin position="28"/>
        <end position="46"/>
    </location>
</feature>
<proteinExistence type="predicted"/>
<feature type="chain" id="PRO_5037067626" evidence="5">
    <location>
        <begin position="28"/>
        <end position="808"/>
    </location>
</feature>
<protein>
    <submittedName>
        <fullName evidence="7">Outer membrane beta-barrel protein</fullName>
    </submittedName>
</protein>
<reference evidence="7" key="1">
    <citation type="submission" date="2021-01" db="EMBL/GenBank/DDBJ databases">
        <title>Modified the classification status of verrucomicrobia.</title>
        <authorList>
            <person name="Feng X."/>
        </authorList>
    </citation>
    <scope>NUCLEOTIDE SEQUENCE</scope>
    <source>
        <strain evidence="7">KCTC 13126</strain>
    </source>
</reference>
<dbReference type="PANTHER" id="PTHR40980:SF4">
    <property type="entry name" value="TONB-DEPENDENT RECEPTOR-LIKE BETA-BARREL DOMAIN-CONTAINING PROTEIN"/>
    <property type="match status" value="1"/>
</dbReference>
<evidence type="ECO:0000313" key="7">
    <source>
        <dbReference type="EMBL" id="MBK1876958.1"/>
    </source>
</evidence>
<evidence type="ECO:0000256" key="3">
    <source>
        <dbReference type="ARBA" id="ARBA00023237"/>
    </source>
</evidence>
<evidence type="ECO:0000256" key="2">
    <source>
        <dbReference type="ARBA" id="ARBA00023136"/>
    </source>
</evidence>
<keyword evidence="3" id="KW-0998">Cell outer membrane</keyword>
<name>A0A934RV40_9BACT</name>
<feature type="region of interest" description="Disordered" evidence="4">
    <location>
        <begin position="28"/>
        <end position="60"/>
    </location>
</feature>
<keyword evidence="8" id="KW-1185">Reference proteome</keyword>
<dbReference type="RefSeq" id="WP_200355174.1">
    <property type="nucleotide sequence ID" value="NZ_JAENIL010000013.1"/>
</dbReference>
<dbReference type="SUPFAM" id="SSF56935">
    <property type="entry name" value="Porins"/>
    <property type="match status" value="1"/>
</dbReference>
<dbReference type="Gene3D" id="2.40.170.20">
    <property type="entry name" value="TonB-dependent receptor, beta-barrel domain"/>
    <property type="match status" value="1"/>
</dbReference>